<proteinExistence type="predicted"/>
<evidence type="ECO:0000313" key="1">
    <source>
        <dbReference type="EMBL" id="CAF4377054.1"/>
    </source>
</evidence>
<gene>
    <name evidence="1" type="ORF">BYL167_LOCUS30574</name>
</gene>
<dbReference type="GO" id="GO:0005802">
    <property type="term" value="C:trans-Golgi network"/>
    <property type="evidence" value="ECO:0007669"/>
    <property type="project" value="TreeGrafter"/>
</dbReference>
<reference evidence="1" key="1">
    <citation type="submission" date="2021-02" db="EMBL/GenBank/DDBJ databases">
        <authorList>
            <person name="Nowell W R."/>
        </authorList>
    </citation>
    <scope>NUCLEOTIDE SEQUENCE</scope>
</reference>
<organism evidence="1 2">
    <name type="scientific">Rotaria magnacalcarata</name>
    <dbReference type="NCBI Taxonomy" id="392030"/>
    <lineage>
        <taxon>Eukaryota</taxon>
        <taxon>Metazoa</taxon>
        <taxon>Spiralia</taxon>
        <taxon>Gnathifera</taxon>
        <taxon>Rotifera</taxon>
        <taxon>Eurotatoria</taxon>
        <taxon>Bdelloidea</taxon>
        <taxon>Philodinida</taxon>
        <taxon>Philodinidae</taxon>
        <taxon>Rotaria</taxon>
    </lineage>
</organism>
<dbReference type="InterPro" id="IPR026172">
    <property type="entry name" value="GSAP_fam"/>
</dbReference>
<dbReference type="PANTHER" id="PTHR13630:SF1">
    <property type="entry name" value="GAMMA-SECRETASE-ACTIVATING PROTEIN"/>
    <property type="match status" value="1"/>
</dbReference>
<dbReference type="AlphaFoldDB" id="A0A8S2V6S3"/>
<evidence type="ECO:0000313" key="2">
    <source>
        <dbReference type="Proteomes" id="UP000681967"/>
    </source>
</evidence>
<dbReference type="EMBL" id="CAJOBH010050535">
    <property type="protein sequence ID" value="CAF4377054.1"/>
    <property type="molecule type" value="Genomic_DNA"/>
</dbReference>
<comment type="caution">
    <text evidence="1">The sequence shown here is derived from an EMBL/GenBank/DDBJ whole genome shotgun (WGS) entry which is preliminary data.</text>
</comment>
<sequence length="275" mass="31364">MIVFVFTESYAFDVFVAEIGSSNSGRLFSLKFPRSSSIRAYFAPNDVILLLNRDVVTLFRMPNSGNALNSFLEPASSQLIFEILSSETSLFLCWQSTMKEESQKVEYAVVSLGHGRSLYLSKSLQQGHWEIFQSRRVHFGLIDGDYVFAALRGEFIHLLNFNVQLNFLNHLFIPYDSNSLPYDTKYTTQRGLFTKTSTLLYEKRNISTYTIKINPDELIRTLSPVTVESIIAYGVVAANNNAIVAEILHHILFVMYNDLNTKAYIKEILTGKLFF</sequence>
<dbReference type="GO" id="GO:1902004">
    <property type="term" value="P:positive regulation of amyloid-beta formation"/>
    <property type="evidence" value="ECO:0007669"/>
    <property type="project" value="TreeGrafter"/>
</dbReference>
<protein>
    <submittedName>
        <fullName evidence="1">Uncharacterized protein</fullName>
    </submittedName>
</protein>
<dbReference type="PANTHER" id="PTHR13630">
    <property type="entry name" value="GAMMA-SECRETASE-ACTIVATING PROTEIN"/>
    <property type="match status" value="1"/>
</dbReference>
<dbReference type="Proteomes" id="UP000681967">
    <property type="component" value="Unassembled WGS sequence"/>
</dbReference>
<accession>A0A8S2V6S3</accession>
<name>A0A8S2V6S3_9BILA</name>